<dbReference type="PRINTS" id="PR00409">
    <property type="entry name" value="PHDIOXRDTASE"/>
</dbReference>
<dbReference type="SUPFAM" id="SSF52343">
    <property type="entry name" value="Ferredoxin reductase-like, C-terminal NADP-linked domain"/>
    <property type="match status" value="1"/>
</dbReference>
<evidence type="ECO:0000256" key="8">
    <source>
        <dbReference type="ARBA" id="ARBA00022989"/>
    </source>
</evidence>
<evidence type="ECO:0000259" key="15">
    <source>
        <dbReference type="PROSITE" id="PS51384"/>
    </source>
</evidence>
<dbReference type="GO" id="GO:0046872">
    <property type="term" value="F:metal ion binding"/>
    <property type="evidence" value="ECO:0007669"/>
    <property type="project" value="UniProtKB-KW"/>
</dbReference>
<feature type="region of interest" description="Disordered" evidence="13">
    <location>
        <begin position="1"/>
        <end position="21"/>
    </location>
</feature>
<dbReference type="RefSeq" id="WP_285634201.1">
    <property type="nucleotide sequence ID" value="NZ_BSTJ01000016.1"/>
</dbReference>
<gene>
    <name evidence="16" type="ORF">Airi01_090400</name>
</gene>
<evidence type="ECO:0000313" key="16">
    <source>
        <dbReference type="EMBL" id="GLY80773.1"/>
    </source>
</evidence>
<accession>A0A9W6RS84</accession>
<dbReference type="EMBL" id="BSTJ01000016">
    <property type="protein sequence ID" value="GLY80773.1"/>
    <property type="molecule type" value="Genomic_DNA"/>
</dbReference>
<evidence type="ECO:0000256" key="13">
    <source>
        <dbReference type="SAM" id="MobiDB-lite"/>
    </source>
</evidence>
<feature type="transmembrane region" description="Helical" evidence="14">
    <location>
        <begin position="27"/>
        <end position="44"/>
    </location>
</feature>
<feature type="transmembrane region" description="Helical" evidence="14">
    <location>
        <begin position="64"/>
        <end position="83"/>
    </location>
</feature>
<evidence type="ECO:0000256" key="5">
    <source>
        <dbReference type="ARBA" id="ARBA00022714"/>
    </source>
</evidence>
<feature type="transmembrane region" description="Helical" evidence="14">
    <location>
        <begin position="141"/>
        <end position="159"/>
    </location>
</feature>
<dbReference type="SUPFAM" id="SSF63380">
    <property type="entry name" value="Riboflavin synthase domain-like"/>
    <property type="match status" value="1"/>
</dbReference>
<evidence type="ECO:0000256" key="12">
    <source>
        <dbReference type="ARBA" id="ARBA00023136"/>
    </source>
</evidence>
<dbReference type="Pfam" id="PF00175">
    <property type="entry name" value="NAD_binding_1"/>
    <property type="match status" value="1"/>
</dbReference>
<keyword evidence="8 14" id="KW-1133">Transmembrane helix</keyword>
<keyword evidence="4 14" id="KW-0812">Transmembrane</keyword>
<dbReference type="InterPro" id="IPR039261">
    <property type="entry name" value="FNR_nucleotide-bd"/>
</dbReference>
<evidence type="ECO:0000256" key="1">
    <source>
        <dbReference type="ARBA" id="ARBA00001974"/>
    </source>
</evidence>
<evidence type="ECO:0000256" key="11">
    <source>
        <dbReference type="ARBA" id="ARBA00023014"/>
    </source>
</evidence>
<dbReference type="InterPro" id="IPR001433">
    <property type="entry name" value="OxRdtase_FAD/NAD-bd"/>
</dbReference>
<keyword evidence="3" id="KW-0285">Flavoprotein</keyword>
<dbReference type="Pfam" id="PF01794">
    <property type="entry name" value="Ferric_reduct"/>
    <property type="match status" value="1"/>
</dbReference>
<feature type="transmembrane region" description="Helical" evidence="14">
    <location>
        <begin position="203"/>
        <end position="223"/>
    </location>
</feature>
<dbReference type="AlphaFoldDB" id="A0A9W6RS84"/>
<feature type="transmembrane region" description="Helical" evidence="14">
    <location>
        <begin position="103"/>
        <end position="121"/>
    </location>
</feature>
<evidence type="ECO:0000256" key="10">
    <source>
        <dbReference type="ARBA" id="ARBA00023004"/>
    </source>
</evidence>
<evidence type="ECO:0000256" key="14">
    <source>
        <dbReference type="SAM" id="Phobius"/>
    </source>
</evidence>
<evidence type="ECO:0000256" key="7">
    <source>
        <dbReference type="ARBA" id="ARBA00022827"/>
    </source>
</evidence>
<keyword evidence="9" id="KW-0560">Oxidoreductase</keyword>
<dbReference type="GO" id="GO:0051537">
    <property type="term" value="F:2 iron, 2 sulfur cluster binding"/>
    <property type="evidence" value="ECO:0007669"/>
    <property type="project" value="UniProtKB-KW"/>
</dbReference>
<dbReference type="Gene3D" id="2.40.30.10">
    <property type="entry name" value="Translation factors"/>
    <property type="match status" value="1"/>
</dbReference>
<feature type="transmembrane region" description="Helical" evidence="14">
    <location>
        <begin position="171"/>
        <end position="191"/>
    </location>
</feature>
<proteinExistence type="predicted"/>
<feature type="domain" description="FAD-binding FR-type" evidence="15">
    <location>
        <begin position="229"/>
        <end position="329"/>
    </location>
</feature>
<dbReference type="PANTHER" id="PTHR47354:SF8">
    <property type="entry name" value="1,2-PHENYLACETYL-COA EPOXIDASE, SUBUNIT E"/>
    <property type="match status" value="1"/>
</dbReference>
<dbReference type="InterPro" id="IPR017938">
    <property type="entry name" value="Riboflavin_synthase-like_b-brl"/>
</dbReference>
<dbReference type="GO" id="GO:0016020">
    <property type="term" value="C:membrane"/>
    <property type="evidence" value="ECO:0007669"/>
    <property type="project" value="UniProtKB-SubCell"/>
</dbReference>
<organism evidence="16 17">
    <name type="scientific">Actinoallomurus iriomotensis</name>
    <dbReference type="NCBI Taxonomy" id="478107"/>
    <lineage>
        <taxon>Bacteria</taxon>
        <taxon>Bacillati</taxon>
        <taxon>Actinomycetota</taxon>
        <taxon>Actinomycetes</taxon>
        <taxon>Streptosporangiales</taxon>
        <taxon>Thermomonosporaceae</taxon>
        <taxon>Actinoallomurus</taxon>
    </lineage>
</organism>
<protein>
    <submittedName>
        <fullName evidence="16">Ferric reductase</fullName>
    </submittedName>
</protein>
<keyword evidence="6" id="KW-0479">Metal-binding</keyword>
<evidence type="ECO:0000256" key="6">
    <source>
        <dbReference type="ARBA" id="ARBA00022723"/>
    </source>
</evidence>
<dbReference type="InterPro" id="IPR013130">
    <property type="entry name" value="Fe3_Rdtase_TM_dom"/>
</dbReference>
<dbReference type="Proteomes" id="UP001165135">
    <property type="component" value="Unassembled WGS sequence"/>
</dbReference>
<dbReference type="PANTHER" id="PTHR47354">
    <property type="entry name" value="NADH OXIDOREDUCTASE HCR"/>
    <property type="match status" value="1"/>
</dbReference>
<evidence type="ECO:0000256" key="9">
    <source>
        <dbReference type="ARBA" id="ARBA00023002"/>
    </source>
</evidence>
<keyword evidence="11" id="KW-0411">Iron-sulfur</keyword>
<dbReference type="GO" id="GO:0050660">
    <property type="term" value="F:flavin adenine dinucleotide binding"/>
    <property type="evidence" value="ECO:0007669"/>
    <property type="project" value="TreeGrafter"/>
</dbReference>
<evidence type="ECO:0000256" key="4">
    <source>
        <dbReference type="ARBA" id="ARBA00022692"/>
    </source>
</evidence>
<dbReference type="GO" id="GO:0016491">
    <property type="term" value="F:oxidoreductase activity"/>
    <property type="evidence" value="ECO:0007669"/>
    <property type="project" value="UniProtKB-KW"/>
</dbReference>
<keyword evidence="7" id="KW-0274">FAD</keyword>
<reference evidence="16" key="1">
    <citation type="submission" date="2023-03" db="EMBL/GenBank/DDBJ databases">
        <title>Actinoallomurus iriomotensis NBRC 103681.</title>
        <authorList>
            <person name="Ichikawa N."/>
            <person name="Sato H."/>
            <person name="Tonouchi N."/>
        </authorList>
    </citation>
    <scope>NUCLEOTIDE SEQUENCE</scope>
    <source>
        <strain evidence="16">NBRC 103681</strain>
    </source>
</reference>
<evidence type="ECO:0000256" key="3">
    <source>
        <dbReference type="ARBA" id="ARBA00022630"/>
    </source>
</evidence>
<dbReference type="Gene3D" id="3.40.50.80">
    <property type="entry name" value="Nucleotide-binding domain of ferredoxin-NADP reductase (FNR) module"/>
    <property type="match status" value="1"/>
</dbReference>
<keyword evidence="10" id="KW-0408">Iron</keyword>
<keyword evidence="12 14" id="KW-0472">Membrane</keyword>
<comment type="subcellular location">
    <subcellularLocation>
        <location evidence="2">Membrane</location>
        <topology evidence="2">Multi-pass membrane protein</topology>
    </subcellularLocation>
</comment>
<sequence>MTTLDERSAVRGPRAHRPPARARPEHVLVPIALGAAAVIALWWHDTPAITGFGDWLTNAGRVTGLLAGFAAVVLVALMARIPALERGVGTDRLARWHAMGGRYMVGLVVAHALLIIWGYAVTAHTDVVHQTKTLLMSYPDVLMATVAGLLLVGVGIVSARAARRRMRYETWYYLHLYTYLAIALAFSHQFATGADFMTSRPARVLWSGLYVAVGGLLLWYRFVTPLRRALRHRMRVHGVYAEGPGAVSVWIQGRHLDELRAEPGQFFRWRFLTRDLWWAANPYSLSAPPAPDMLRITVKTFGEHSGALGRLRPGTRVFAEGPYGAFTAGRRRRRKVLLLAGGVGITPIRTLFETLPATPGDLTLIYRATDWADVVFQEELPRIAESRHAALHYLVGSRRDLGRDPLSPAVLTRILPDLAAHDVYVCGPDGMTTAAIASLRRAGVPRRHIHHESFEF</sequence>
<dbReference type="InterPro" id="IPR017927">
    <property type="entry name" value="FAD-bd_FR_type"/>
</dbReference>
<comment type="cofactor">
    <cofactor evidence="1">
        <name>FAD</name>
        <dbReference type="ChEBI" id="CHEBI:57692"/>
    </cofactor>
</comment>
<keyword evidence="5" id="KW-0001">2Fe-2S</keyword>
<evidence type="ECO:0000256" key="2">
    <source>
        <dbReference type="ARBA" id="ARBA00004141"/>
    </source>
</evidence>
<dbReference type="PROSITE" id="PS51384">
    <property type="entry name" value="FAD_FR"/>
    <property type="match status" value="1"/>
</dbReference>
<name>A0A9W6RS84_9ACTN</name>
<comment type="caution">
    <text evidence="16">The sequence shown here is derived from an EMBL/GenBank/DDBJ whole genome shotgun (WGS) entry which is preliminary data.</text>
</comment>
<evidence type="ECO:0000313" key="17">
    <source>
        <dbReference type="Proteomes" id="UP001165135"/>
    </source>
</evidence>
<dbReference type="InterPro" id="IPR050415">
    <property type="entry name" value="MRET"/>
</dbReference>
<dbReference type="CDD" id="cd06198">
    <property type="entry name" value="FNR_like_3"/>
    <property type="match status" value="1"/>
</dbReference>